<name>A0A101NLJ7_9ACTN</name>
<gene>
    <name evidence="2" type="ORF">AQI88_17935</name>
</gene>
<dbReference type="EMBL" id="LMWL01000031">
    <property type="protein sequence ID" value="KUM95269.1"/>
    <property type="molecule type" value="Genomic_DNA"/>
</dbReference>
<dbReference type="AlphaFoldDB" id="A0A101NLJ7"/>
<feature type="region of interest" description="Disordered" evidence="1">
    <location>
        <begin position="40"/>
        <end position="62"/>
    </location>
</feature>
<sequence length="62" mass="6396">MTKKIIRQLIRLSRPPATGPAAAPTEPPIAQTEIARARLARSGYASRSSASEAGTITAAPAP</sequence>
<organism evidence="2 3">
    <name type="scientific">Streptomyces cellostaticus</name>
    <dbReference type="NCBI Taxonomy" id="67285"/>
    <lineage>
        <taxon>Bacteria</taxon>
        <taxon>Bacillati</taxon>
        <taxon>Actinomycetota</taxon>
        <taxon>Actinomycetes</taxon>
        <taxon>Kitasatosporales</taxon>
        <taxon>Streptomycetaceae</taxon>
        <taxon>Streptomyces</taxon>
    </lineage>
</organism>
<proteinExistence type="predicted"/>
<comment type="caution">
    <text evidence="2">The sequence shown here is derived from an EMBL/GenBank/DDBJ whole genome shotgun (WGS) entry which is preliminary data.</text>
</comment>
<dbReference type="Proteomes" id="UP000054241">
    <property type="component" value="Unassembled WGS sequence"/>
</dbReference>
<keyword evidence="3" id="KW-1185">Reference proteome</keyword>
<feature type="compositionally biased region" description="Low complexity" evidence="1">
    <location>
        <begin position="40"/>
        <end position="53"/>
    </location>
</feature>
<evidence type="ECO:0000313" key="3">
    <source>
        <dbReference type="Proteomes" id="UP000054241"/>
    </source>
</evidence>
<protein>
    <submittedName>
        <fullName evidence="2">Uncharacterized protein</fullName>
    </submittedName>
</protein>
<reference evidence="2 3" key="1">
    <citation type="submission" date="2015-10" db="EMBL/GenBank/DDBJ databases">
        <title>Draft genome sequence of Streptomyces cellostaticus DSM 40189, type strain for the species Streptomyces cellostaticus.</title>
        <authorList>
            <person name="Ruckert C."/>
            <person name="Winkler A."/>
            <person name="Kalinowski J."/>
            <person name="Kampfer P."/>
            <person name="Glaeser S."/>
        </authorList>
    </citation>
    <scope>NUCLEOTIDE SEQUENCE [LARGE SCALE GENOMIC DNA]</scope>
    <source>
        <strain evidence="2 3">DSM 40189</strain>
    </source>
</reference>
<evidence type="ECO:0000313" key="2">
    <source>
        <dbReference type="EMBL" id="KUM95269.1"/>
    </source>
</evidence>
<accession>A0A101NLJ7</accession>
<evidence type="ECO:0000256" key="1">
    <source>
        <dbReference type="SAM" id="MobiDB-lite"/>
    </source>
</evidence>